<evidence type="ECO:0000313" key="2">
    <source>
        <dbReference type="Proteomes" id="UP001234297"/>
    </source>
</evidence>
<name>A0ACC2KIT9_PERAE</name>
<accession>A0ACC2KIT9</accession>
<protein>
    <submittedName>
        <fullName evidence="1">Uncharacterized protein</fullName>
    </submittedName>
</protein>
<sequence>MSSSSSSSSFLVLNGVVVSSPPETPPISIFLQNHSGAYTTTRTDSNASLILFWDRHLLRLAQSTSIIAQSKPGFFHPQTAAATTISSWDALIRPLVTQSLQSGLPIVCKERSEEKGRSEEEIVITTLVSGDSRASNGLDVYVHFGAYVPIGFAGGESGARLAAVGPGREIANAKFSEWVRVRKGLEKLRPPSVTELLLSNDGDRILEGSVTNFFVVCSRDVNEALGDLNEPRSGFPFEVQTAPVTVGVLPGVIRQLIVEVCSSLGIPLREVAPSWANRELWKEAFVTNSLRLVQHVEMVQAPSSWESLQSKTWKEVSWVEKQFEGPGPITTEIQKELTQRACAEGFPLNSFL</sequence>
<gene>
    <name evidence="1" type="ORF">MRB53_029434</name>
</gene>
<proteinExistence type="predicted"/>
<reference evidence="1 2" key="1">
    <citation type="journal article" date="2022" name="Hortic Res">
        <title>A haplotype resolved chromosomal level avocado genome allows analysis of novel avocado genes.</title>
        <authorList>
            <person name="Nath O."/>
            <person name="Fletcher S.J."/>
            <person name="Hayward A."/>
            <person name="Shaw L.M."/>
            <person name="Masouleh A.K."/>
            <person name="Furtado A."/>
            <person name="Henry R.J."/>
            <person name="Mitter N."/>
        </authorList>
    </citation>
    <scope>NUCLEOTIDE SEQUENCE [LARGE SCALE GENOMIC DNA]</scope>
    <source>
        <strain evidence="2">cv. Hass</strain>
    </source>
</reference>
<organism evidence="1 2">
    <name type="scientific">Persea americana</name>
    <name type="common">Avocado</name>
    <dbReference type="NCBI Taxonomy" id="3435"/>
    <lineage>
        <taxon>Eukaryota</taxon>
        <taxon>Viridiplantae</taxon>
        <taxon>Streptophyta</taxon>
        <taxon>Embryophyta</taxon>
        <taxon>Tracheophyta</taxon>
        <taxon>Spermatophyta</taxon>
        <taxon>Magnoliopsida</taxon>
        <taxon>Magnoliidae</taxon>
        <taxon>Laurales</taxon>
        <taxon>Lauraceae</taxon>
        <taxon>Persea</taxon>
    </lineage>
</organism>
<evidence type="ECO:0000313" key="1">
    <source>
        <dbReference type="EMBL" id="KAJ8620905.1"/>
    </source>
</evidence>
<keyword evidence="2" id="KW-1185">Reference proteome</keyword>
<dbReference type="EMBL" id="CM056817">
    <property type="protein sequence ID" value="KAJ8620905.1"/>
    <property type="molecule type" value="Genomic_DNA"/>
</dbReference>
<dbReference type="Proteomes" id="UP001234297">
    <property type="component" value="Chromosome 9"/>
</dbReference>
<comment type="caution">
    <text evidence="1">The sequence shown here is derived from an EMBL/GenBank/DDBJ whole genome shotgun (WGS) entry which is preliminary data.</text>
</comment>